<organism evidence="2 3">
    <name type="scientific">Blattamonas nauphoetae</name>
    <dbReference type="NCBI Taxonomy" id="2049346"/>
    <lineage>
        <taxon>Eukaryota</taxon>
        <taxon>Metamonada</taxon>
        <taxon>Preaxostyla</taxon>
        <taxon>Oxymonadida</taxon>
        <taxon>Blattamonas</taxon>
    </lineage>
</organism>
<feature type="compositionally biased region" description="Polar residues" evidence="1">
    <location>
        <begin position="388"/>
        <end position="409"/>
    </location>
</feature>
<protein>
    <submittedName>
        <fullName evidence="2">Uncharacterized protein</fullName>
    </submittedName>
</protein>
<sequence length="490" mass="55433">MTTQRSIPDSIDKNHGICVGFGDTPISDADIQEFFLGLSEFPVHFGFWNAPQTSSNEIDRHVFFYNRDVRDKFLKQHPLIQIKNVILPIFGPDLPLFYLRIVDPSNDRYNIDEMRAVLDIILGNRFEKTYTLGHIALEKVSLVSFETTAQLRQAEMLLKNSTSLGHPNQISTVTRENLVVHKLLVEFIENRSWYQTVDLDNPHNYIVDLSILIKLRNRINDMIVTWIEDTMKKDERWANLPIPRLELHIEHGHFTGTGNLFFDYTDDGADASQHFLKYYPKNEFVVDLGWNEEHPTYVLLKNDVPPAKYPPPRTQSQPIPSALLPPEERVPLLSNADLPPSSIHLPIFPTKMSLMNKNAPTFVPRSHTIPREKEPTSPPATLPLTTSDNGDTSPRFPNTDSSNFSSDPTNFLSTSSYLTPETPTIADGLSYSDLLFLNKNSDSHNFGDGLSFPDPLLSTKSSQNQPTPDGHSIPDFLLSSSLDSQLPSLN</sequence>
<gene>
    <name evidence="2" type="ORF">BLNAU_8830</name>
</gene>
<reference evidence="2 3" key="1">
    <citation type="journal article" date="2022" name="bioRxiv">
        <title>Genomics of Preaxostyla Flagellates Illuminates Evolutionary Transitions and the Path Towards Mitochondrial Loss.</title>
        <authorList>
            <person name="Novak L.V.F."/>
            <person name="Treitli S.C."/>
            <person name="Pyrih J."/>
            <person name="Halakuc P."/>
            <person name="Pipaliya S.V."/>
            <person name="Vacek V."/>
            <person name="Brzon O."/>
            <person name="Soukal P."/>
            <person name="Eme L."/>
            <person name="Dacks J.B."/>
            <person name="Karnkowska A."/>
            <person name="Elias M."/>
            <person name="Hampl V."/>
        </authorList>
    </citation>
    <scope>NUCLEOTIDE SEQUENCE [LARGE SCALE GENOMIC DNA]</scope>
    <source>
        <strain evidence="2">NAU3</strain>
        <tissue evidence="2">Gut</tissue>
    </source>
</reference>
<proteinExistence type="predicted"/>
<evidence type="ECO:0000313" key="2">
    <source>
        <dbReference type="EMBL" id="KAK2956266.1"/>
    </source>
</evidence>
<keyword evidence="3" id="KW-1185">Reference proteome</keyword>
<feature type="region of interest" description="Disordered" evidence="1">
    <location>
        <begin position="360"/>
        <end position="409"/>
    </location>
</feature>
<feature type="compositionally biased region" description="Polar residues" evidence="1">
    <location>
        <begin position="458"/>
        <end position="467"/>
    </location>
</feature>
<dbReference type="EMBL" id="JARBJD010000058">
    <property type="protein sequence ID" value="KAK2956266.1"/>
    <property type="molecule type" value="Genomic_DNA"/>
</dbReference>
<evidence type="ECO:0000313" key="3">
    <source>
        <dbReference type="Proteomes" id="UP001281761"/>
    </source>
</evidence>
<comment type="caution">
    <text evidence="2">The sequence shown here is derived from an EMBL/GenBank/DDBJ whole genome shotgun (WGS) entry which is preliminary data.</text>
</comment>
<accession>A0ABQ9XXQ6</accession>
<feature type="region of interest" description="Disordered" evidence="1">
    <location>
        <begin position="455"/>
        <end position="490"/>
    </location>
</feature>
<dbReference type="Proteomes" id="UP001281761">
    <property type="component" value="Unassembled WGS sequence"/>
</dbReference>
<feature type="compositionally biased region" description="Low complexity" evidence="1">
    <location>
        <begin position="477"/>
        <end position="490"/>
    </location>
</feature>
<evidence type="ECO:0000256" key="1">
    <source>
        <dbReference type="SAM" id="MobiDB-lite"/>
    </source>
</evidence>
<name>A0ABQ9XXQ6_9EUKA</name>